<dbReference type="GO" id="GO:0046983">
    <property type="term" value="F:protein dimerization activity"/>
    <property type="evidence" value="ECO:0007669"/>
    <property type="project" value="InterPro"/>
</dbReference>
<dbReference type="GO" id="GO:0005634">
    <property type="term" value="C:nucleus"/>
    <property type="evidence" value="ECO:0007669"/>
    <property type="project" value="UniProtKB-SubCell"/>
</dbReference>
<feature type="domain" description="BHLH" evidence="6">
    <location>
        <begin position="76"/>
        <end position="128"/>
    </location>
</feature>
<dbReference type="GO" id="GO:0032922">
    <property type="term" value="P:circadian regulation of gene expression"/>
    <property type="evidence" value="ECO:0007669"/>
    <property type="project" value="TreeGrafter"/>
</dbReference>
<dbReference type="InterPro" id="IPR011598">
    <property type="entry name" value="bHLH_dom"/>
</dbReference>
<protein>
    <submittedName>
        <fullName evidence="7">BHLH domain-containing protein</fullName>
    </submittedName>
</protein>
<keyword evidence="5" id="KW-0539">Nucleus</keyword>
<dbReference type="Proteomes" id="UP001054945">
    <property type="component" value="Unassembled WGS sequence"/>
</dbReference>
<comment type="subcellular location">
    <subcellularLocation>
        <location evidence="1">Nucleus</location>
    </subcellularLocation>
</comment>
<dbReference type="Gene3D" id="4.10.280.10">
    <property type="entry name" value="Helix-loop-helix DNA-binding domain"/>
    <property type="match status" value="1"/>
</dbReference>
<dbReference type="EMBL" id="BPLR01015924">
    <property type="protein sequence ID" value="GIY79733.1"/>
    <property type="molecule type" value="Genomic_DNA"/>
</dbReference>
<dbReference type="PROSITE" id="PS50888">
    <property type="entry name" value="BHLH"/>
    <property type="match status" value="1"/>
</dbReference>
<keyword evidence="4" id="KW-0804">Transcription</keyword>
<evidence type="ECO:0000313" key="7">
    <source>
        <dbReference type="EMBL" id="GIY79733.1"/>
    </source>
</evidence>
<evidence type="ECO:0000256" key="2">
    <source>
        <dbReference type="ARBA" id="ARBA00022491"/>
    </source>
</evidence>
<gene>
    <name evidence="7" type="primary">AVEN_55693_1</name>
    <name evidence="7" type="ORF">CEXT_653231</name>
</gene>
<evidence type="ECO:0000256" key="5">
    <source>
        <dbReference type="ARBA" id="ARBA00023242"/>
    </source>
</evidence>
<dbReference type="Pfam" id="PF00010">
    <property type="entry name" value="HLH"/>
    <property type="match status" value="1"/>
</dbReference>
<evidence type="ECO:0000256" key="4">
    <source>
        <dbReference type="ARBA" id="ARBA00023163"/>
    </source>
</evidence>
<dbReference type="InterPro" id="IPR026052">
    <property type="entry name" value="DNA-bd_prot-inh"/>
</dbReference>
<keyword evidence="2" id="KW-0678">Repressor</keyword>
<evidence type="ECO:0000313" key="8">
    <source>
        <dbReference type="Proteomes" id="UP001054945"/>
    </source>
</evidence>
<name>A0AAV4WBQ2_CAEEX</name>
<evidence type="ECO:0000256" key="3">
    <source>
        <dbReference type="ARBA" id="ARBA00023015"/>
    </source>
</evidence>
<evidence type="ECO:0000256" key="1">
    <source>
        <dbReference type="ARBA" id="ARBA00004123"/>
    </source>
</evidence>
<evidence type="ECO:0000259" key="6">
    <source>
        <dbReference type="PROSITE" id="PS50888"/>
    </source>
</evidence>
<accession>A0AAV4WBQ2</accession>
<dbReference type="SUPFAM" id="SSF47459">
    <property type="entry name" value="HLH, helix-loop-helix DNA-binding domain"/>
    <property type="match status" value="1"/>
</dbReference>
<dbReference type="InterPro" id="IPR036638">
    <property type="entry name" value="HLH_DNA-bd_sf"/>
</dbReference>
<keyword evidence="3" id="KW-0805">Transcription regulation</keyword>
<reference evidence="7 8" key="1">
    <citation type="submission" date="2021-06" db="EMBL/GenBank/DDBJ databases">
        <title>Caerostris extrusa draft genome.</title>
        <authorList>
            <person name="Kono N."/>
            <person name="Arakawa K."/>
        </authorList>
    </citation>
    <scope>NUCLEOTIDE SEQUENCE [LARGE SCALE GENOMIC DNA]</scope>
</reference>
<dbReference type="PANTHER" id="PTHR11723">
    <property type="entry name" value="DNA-BINDING PROTEIN INHIBITOR"/>
    <property type="match status" value="1"/>
</dbReference>
<sequence length="191" mass="21583">MTEYSSSAHHFHDSIYTRAFTVFRTLRLLPSSLDTRISSVRLQSFFVSDYFSDSVLIIMKAQQCDLQMAAKQMEQKLKSRVSKDRDVSQEEMQSLLCKLKTLVPYMPRHKKLSKLEIIQYVIDYIMDLQIALETHPAVPKPTATTTTPIDSTAKIASKKTPLGLNTQGINASCELKPYEIAVLDVIAPNVV</sequence>
<comment type="caution">
    <text evidence="7">The sequence shown here is derived from an EMBL/GenBank/DDBJ whole genome shotgun (WGS) entry which is preliminary data.</text>
</comment>
<dbReference type="PANTHER" id="PTHR11723:SF17">
    <property type="entry name" value="PROTEIN EXTRA-MACROCHAETAE"/>
    <property type="match status" value="1"/>
</dbReference>
<dbReference type="GO" id="GO:0000122">
    <property type="term" value="P:negative regulation of transcription by RNA polymerase II"/>
    <property type="evidence" value="ECO:0007669"/>
    <property type="project" value="InterPro"/>
</dbReference>
<dbReference type="GO" id="GO:0030154">
    <property type="term" value="P:cell differentiation"/>
    <property type="evidence" value="ECO:0007669"/>
    <property type="project" value="TreeGrafter"/>
</dbReference>
<organism evidence="7 8">
    <name type="scientific">Caerostris extrusa</name>
    <name type="common">Bark spider</name>
    <name type="synonym">Caerostris bankana</name>
    <dbReference type="NCBI Taxonomy" id="172846"/>
    <lineage>
        <taxon>Eukaryota</taxon>
        <taxon>Metazoa</taxon>
        <taxon>Ecdysozoa</taxon>
        <taxon>Arthropoda</taxon>
        <taxon>Chelicerata</taxon>
        <taxon>Arachnida</taxon>
        <taxon>Araneae</taxon>
        <taxon>Araneomorphae</taxon>
        <taxon>Entelegynae</taxon>
        <taxon>Araneoidea</taxon>
        <taxon>Araneidae</taxon>
        <taxon>Caerostris</taxon>
    </lineage>
</organism>
<keyword evidence="8" id="KW-1185">Reference proteome</keyword>
<dbReference type="AlphaFoldDB" id="A0AAV4WBQ2"/>
<proteinExistence type="predicted"/>
<dbReference type="GO" id="GO:0005737">
    <property type="term" value="C:cytoplasm"/>
    <property type="evidence" value="ECO:0007669"/>
    <property type="project" value="InterPro"/>
</dbReference>